<comment type="caution">
    <text evidence="1">The sequence shown here is derived from an EMBL/GenBank/DDBJ whole genome shotgun (WGS) entry which is preliminary data.</text>
</comment>
<name>A0ABU1VDL5_9BURK</name>
<protein>
    <submittedName>
        <fullName evidence="1">Uncharacterized protein</fullName>
    </submittedName>
</protein>
<sequence length="258" mass="26979">MTTQAPPFLEILTAAFSTGEHKSYAISGGYFEILDCSYPVTVKLIGLHGELRGIMRNAEASFYLKGGDYSTITIESPNAQVVRFAFGTSEAGTRRTSGVVQVVDSSKSRTIAGQAFIASFNVAAAVGVNHSTVLWNPPGSGKNIYIQRLRVSVTVAAVYGSGHITSLGTGLALNPSAPVHKRLGAPPSFECYQTAAGNFNGTAPSMNAVFTASLAANQVDVGDLYEPVLIEPGAGFRVFVASANVGLISGIELIEEAI</sequence>
<keyword evidence="2" id="KW-1185">Reference proteome</keyword>
<proteinExistence type="predicted"/>
<dbReference type="Proteomes" id="UP001265550">
    <property type="component" value="Unassembled WGS sequence"/>
</dbReference>
<evidence type="ECO:0000313" key="2">
    <source>
        <dbReference type="Proteomes" id="UP001265550"/>
    </source>
</evidence>
<accession>A0ABU1VDL5</accession>
<evidence type="ECO:0000313" key="1">
    <source>
        <dbReference type="EMBL" id="MDR7095532.1"/>
    </source>
</evidence>
<organism evidence="1 2">
    <name type="scientific">Hydrogenophaga laconesensis</name>
    <dbReference type="NCBI Taxonomy" id="1805971"/>
    <lineage>
        <taxon>Bacteria</taxon>
        <taxon>Pseudomonadati</taxon>
        <taxon>Pseudomonadota</taxon>
        <taxon>Betaproteobacteria</taxon>
        <taxon>Burkholderiales</taxon>
        <taxon>Comamonadaceae</taxon>
        <taxon>Hydrogenophaga</taxon>
    </lineage>
</organism>
<gene>
    <name evidence="1" type="ORF">J2X09_003283</name>
</gene>
<dbReference type="EMBL" id="JAVDWE010000009">
    <property type="protein sequence ID" value="MDR7095532.1"/>
    <property type="molecule type" value="Genomic_DNA"/>
</dbReference>
<reference evidence="1 2" key="1">
    <citation type="submission" date="2023-07" db="EMBL/GenBank/DDBJ databases">
        <title>Sorghum-associated microbial communities from plants grown in Nebraska, USA.</title>
        <authorList>
            <person name="Schachtman D."/>
        </authorList>
    </citation>
    <scope>NUCLEOTIDE SEQUENCE [LARGE SCALE GENOMIC DNA]</scope>
    <source>
        <strain evidence="1 2">BE240</strain>
    </source>
</reference>
<dbReference type="RefSeq" id="WP_204731213.1">
    <property type="nucleotide sequence ID" value="NZ_JAVDWE010000009.1"/>
</dbReference>